<sequence>MQFAGYNGLSRKDPSSSKRQIVYDEMSSRPRKRLNTAETVGVANPGMDGNVKQKNGSSNPRGLGTSHEIHSSHQPMKRALPASLQPSTSSMRSNNLVEMLVQVKFVKRMENLTSQQLGLVLLMEGTQ</sequence>
<name>A0AAW2IL62_9LAMI</name>
<dbReference type="EMBL" id="JACGWK010001806">
    <property type="protein sequence ID" value="KAL0282547.1"/>
    <property type="molecule type" value="Genomic_DNA"/>
</dbReference>
<feature type="region of interest" description="Disordered" evidence="1">
    <location>
        <begin position="1"/>
        <end position="90"/>
    </location>
</feature>
<proteinExistence type="predicted"/>
<protein>
    <submittedName>
        <fullName evidence="2">Uncharacterized protein</fullName>
    </submittedName>
</protein>
<gene>
    <name evidence="2" type="ORF">Sangu_2942800</name>
</gene>
<evidence type="ECO:0000256" key="1">
    <source>
        <dbReference type="SAM" id="MobiDB-lite"/>
    </source>
</evidence>
<organism evidence="2">
    <name type="scientific">Sesamum angustifolium</name>
    <dbReference type="NCBI Taxonomy" id="2727405"/>
    <lineage>
        <taxon>Eukaryota</taxon>
        <taxon>Viridiplantae</taxon>
        <taxon>Streptophyta</taxon>
        <taxon>Embryophyta</taxon>
        <taxon>Tracheophyta</taxon>
        <taxon>Spermatophyta</taxon>
        <taxon>Magnoliopsida</taxon>
        <taxon>eudicotyledons</taxon>
        <taxon>Gunneridae</taxon>
        <taxon>Pentapetalae</taxon>
        <taxon>asterids</taxon>
        <taxon>lamiids</taxon>
        <taxon>Lamiales</taxon>
        <taxon>Pedaliaceae</taxon>
        <taxon>Sesamum</taxon>
    </lineage>
</organism>
<reference evidence="2" key="1">
    <citation type="submission" date="2020-06" db="EMBL/GenBank/DDBJ databases">
        <authorList>
            <person name="Li T."/>
            <person name="Hu X."/>
            <person name="Zhang T."/>
            <person name="Song X."/>
            <person name="Zhang H."/>
            <person name="Dai N."/>
            <person name="Sheng W."/>
            <person name="Hou X."/>
            <person name="Wei L."/>
        </authorList>
    </citation>
    <scope>NUCLEOTIDE SEQUENCE</scope>
    <source>
        <strain evidence="2">G01</strain>
        <tissue evidence="2">Leaf</tissue>
    </source>
</reference>
<evidence type="ECO:0000313" key="2">
    <source>
        <dbReference type="EMBL" id="KAL0282547.1"/>
    </source>
</evidence>
<reference evidence="2" key="2">
    <citation type="journal article" date="2024" name="Plant">
        <title>Genomic evolution and insights into agronomic trait innovations of Sesamum species.</title>
        <authorList>
            <person name="Miao H."/>
            <person name="Wang L."/>
            <person name="Qu L."/>
            <person name="Liu H."/>
            <person name="Sun Y."/>
            <person name="Le M."/>
            <person name="Wang Q."/>
            <person name="Wei S."/>
            <person name="Zheng Y."/>
            <person name="Lin W."/>
            <person name="Duan Y."/>
            <person name="Cao H."/>
            <person name="Xiong S."/>
            <person name="Wang X."/>
            <person name="Wei L."/>
            <person name="Li C."/>
            <person name="Ma Q."/>
            <person name="Ju M."/>
            <person name="Zhao R."/>
            <person name="Li G."/>
            <person name="Mu C."/>
            <person name="Tian Q."/>
            <person name="Mei H."/>
            <person name="Zhang T."/>
            <person name="Gao T."/>
            <person name="Zhang H."/>
        </authorList>
    </citation>
    <scope>NUCLEOTIDE SEQUENCE</scope>
    <source>
        <strain evidence="2">G01</strain>
    </source>
</reference>
<comment type="caution">
    <text evidence="2">The sequence shown here is derived from an EMBL/GenBank/DDBJ whole genome shotgun (WGS) entry which is preliminary data.</text>
</comment>
<accession>A0AAW2IL62</accession>
<dbReference type="AlphaFoldDB" id="A0AAW2IL62"/>